<accession>A0A8J5S2C1</accession>
<protein>
    <submittedName>
        <fullName evidence="2">Uncharacterized protein</fullName>
    </submittedName>
</protein>
<feature type="compositionally biased region" description="Basic residues" evidence="1">
    <location>
        <begin position="28"/>
        <end position="44"/>
    </location>
</feature>
<comment type="caution">
    <text evidence="2">The sequence shown here is derived from an EMBL/GenBank/DDBJ whole genome shotgun (WGS) entry which is preliminary data.</text>
</comment>
<evidence type="ECO:0000313" key="3">
    <source>
        <dbReference type="Proteomes" id="UP000729402"/>
    </source>
</evidence>
<organism evidence="2 3">
    <name type="scientific">Zizania palustris</name>
    <name type="common">Northern wild rice</name>
    <dbReference type="NCBI Taxonomy" id="103762"/>
    <lineage>
        <taxon>Eukaryota</taxon>
        <taxon>Viridiplantae</taxon>
        <taxon>Streptophyta</taxon>
        <taxon>Embryophyta</taxon>
        <taxon>Tracheophyta</taxon>
        <taxon>Spermatophyta</taxon>
        <taxon>Magnoliopsida</taxon>
        <taxon>Liliopsida</taxon>
        <taxon>Poales</taxon>
        <taxon>Poaceae</taxon>
        <taxon>BOP clade</taxon>
        <taxon>Oryzoideae</taxon>
        <taxon>Oryzeae</taxon>
        <taxon>Zizaniinae</taxon>
        <taxon>Zizania</taxon>
    </lineage>
</organism>
<keyword evidence="3" id="KW-1185">Reference proteome</keyword>
<dbReference type="EMBL" id="JAAALK010000287">
    <property type="protein sequence ID" value="KAG8058859.1"/>
    <property type="molecule type" value="Genomic_DNA"/>
</dbReference>
<gene>
    <name evidence="2" type="ORF">GUJ93_ZPchr0002g25094</name>
</gene>
<dbReference type="AlphaFoldDB" id="A0A8J5S2C1"/>
<evidence type="ECO:0000313" key="2">
    <source>
        <dbReference type="EMBL" id="KAG8058859.1"/>
    </source>
</evidence>
<dbReference type="Proteomes" id="UP000729402">
    <property type="component" value="Unassembled WGS sequence"/>
</dbReference>
<reference evidence="2" key="1">
    <citation type="journal article" date="2021" name="bioRxiv">
        <title>Whole Genome Assembly and Annotation of Northern Wild Rice, Zizania palustris L., Supports a Whole Genome Duplication in the Zizania Genus.</title>
        <authorList>
            <person name="Haas M."/>
            <person name="Kono T."/>
            <person name="Macchietto M."/>
            <person name="Millas R."/>
            <person name="McGilp L."/>
            <person name="Shao M."/>
            <person name="Duquette J."/>
            <person name="Hirsch C.N."/>
            <person name="Kimball J."/>
        </authorList>
    </citation>
    <scope>NUCLEOTIDE SEQUENCE</scope>
    <source>
        <tissue evidence="2">Fresh leaf tissue</tissue>
    </source>
</reference>
<sequence length="110" mass="11622">PPRKRKRDEVAGDGGASTSAAPAGPPQQKKRTPQKKLASKKKRPQAAGGEVAVRSLRSWLDLVKVPQKGNEKGKEWGIVAGKESSLGNRLSALGFVAGIRREVTGIGESL</sequence>
<feature type="non-terminal residue" evidence="2">
    <location>
        <position position="1"/>
    </location>
</feature>
<reference evidence="2" key="2">
    <citation type="submission" date="2021-02" db="EMBL/GenBank/DDBJ databases">
        <authorList>
            <person name="Kimball J.A."/>
            <person name="Haas M.W."/>
            <person name="Macchietto M."/>
            <person name="Kono T."/>
            <person name="Duquette J."/>
            <person name="Shao M."/>
        </authorList>
    </citation>
    <scope>NUCLEOTIDE SEQUENCE</scope>
    <source>
        <tissue evidence="2">Fresh leaf tissue</tissue>
    </source>
</reference>
<evidence type="ECO:0000256" key="1">
    <source>
        <dbReference type="SAM" id="MobiDB-lite"/>
    </source>
</evidence>
<proteinExistence type="predicted"/>
<feature type="region of interest" description="Disordered" evidence="1">
    <location>
        <begin position="1"/>
        <end position="51"/>
    </location>
</feature>
<name>A0A8J5S2C1_ZIZPA</name>